<sequence>MNCRGLLALSTIILMYRSVEGTAEPRGQDCAEVFQAQLRRLLALRKTCNSAGFNDCCQIKQLMPNATTKVYKMADLLSVAKSPFRSPSTVAARCDMDTDSGGWIVIQRRVANGTVNFTRGWCDYQNGFGDLEGEFWYGLSNIHYLTSQENVELRIDMIMEDDGSHLSWTYQTFRVAGASDNYTLTIGGGQGPGRDAMAYQNQQQFSTYDNDNDNYEYACGYTHQGGWWYNACYLANLNGPHITPTYPGVNQRFARLIWNDGTYRDVASVEMKIRAKQCTITTDDPSC</sequence>
<feature type="signal peptide" evidence="2">
    <location>
        <begin position="1"/>
        <end position="21"/>
    </location>
</feature>
<dbReference type="InterPro" id="IPR020837">
    <property type="entry name" value="Fibrinogen_CS"/>
</dbReference>
<evidence type="ECO:0000259" key="3">
    <source>
        <dbReference type="PROSITE" id="PS51406"/>
    </source>
</evidence>
<dbReference type="AlphaFoldDB" id="A0AA35RZZ1"/>
<feature type="domain" description="Fibrinogen C-terminal" evidence="3">
    <location>
        <begin position="47"/>
        <end position="277"/>
    </location>
</feature>
<gene>
    <name evidence="4" type="ORF">GBAR_LOCUS12458</name>
</gene>
<dbReference type="PROSITE" id="PS00514">
    <property type="entry name" value="FIBRINOGEN_C_1"/>
    <property type="match status" value="1"/>
</dbReference>
<dbReference type="InterPro" id="IPR050373">
    <property type="entry name" value="Fibrinogen_C-term_domain"/>
</dbReference>
<dbReference type="PROSITE" id="PS51406">
    <property type="entry name" value="FIBRINOGEN_C_2"/>
    <property type="match status" value="1"/>
</dbReference>
<proteinExistence type="predicted"/>
<dbReference type="InterPro" id="IPR014716">
    <property type="entry name" value="Fibrinogen_a/b/g_C_1"/>
</dbReference>
<dbReference type="EMBL" id="CASHTH010001855">
    <property type="protein sequence ID" value="CAI8020895.1"/>
    <property type="molecule type" value="Genomic_DNA"/>
</dbReference>
<dbReference type="SMART" id="SM00186">
    <property type="entry name" value="FBG"/>
    <property type="match status" value="1"/>
</dbReference>
<name>A0AA35RZZ1_GEOBA</name>
<evidence type="ECO:0000256" key="2">
    <source>
        <dbReference type="SAM" id="SignalP"/>
    </source>
</evidence>
<accession>A0AA35RZZ1</accession>
<reference evidence="4" key="1">
    <citation type="submission" date="2023-03" db="EMBL/GenBank/DDBJ databases">
        <authorList>
            <person name="Steffen K."/>
            <person name="Cardenas P."/>
        </authorList>
    </citation>
    <scope>NUCLEOTIDE SEQUENCE</scope>
</reference>
<protein>
    <submittedName>
        <fullName evidence="4">Fibrinogen-like protein A</fullName>
    </submittedName>
</protein>
<comment type="caution">
    <text evidence="4">The sequence shown here is derived from an EMBL/GenBank/DDBJ whole genome shotgun (WGS) entry which is preliminary data.</text>
</comment>
<dbReference type="Gene3D" id="3.90.215.10">
    <property type="entry name" value="Gamma Fibrinogen, chain A, domain 1"/>
    <property type="match status" value="1"/>
</dbReference>
<evidence type="ECO:0000313" key="5">
    <source>
        <dbReference type="Proteomes" id="UP001174909"/>
    </source>
</evidence>
<dbReference type="InterPro" id="IPR036056">
    <property type="entry name" value="Fibrinogen-like_C"/>
</dbReference>
<dbReference type="Pfam" id="PF00147">
    <property type="entry name" value="Fibrinogen_C"/>
    <property type="match status" value="1"/>
</dbReference>
<dbReference type="InterPro" id="IPR002181">
    <property type="entry name" value="Fibrinogen_a/b/g_C_dom"/>
</dbReference>
<keyword evidence="1" id="KW-1015">Disulfide bond</keyword>
<dbReference type="CDD" id="cd00087">
    <property type="entry name" value="FReD"/>
    <property type="match status" value="1"/>
</dbReference>
<evidence type="ECO:0000313" key="4">
    <source>
        <dbReference type="EMBL" id="CAI8020895.1"/>
    </source>
</evidence>
<evidence type="ECO:0000256" key="1">
    <source>
        <dbReference type="ARBA" id="ARBA00023157"/>
    </source>
</evidence>
<keyword evidence="2" id="KW-0732">Signal</keyword>
<dbReference type="SUPFAM" id="SSF56496">
    <property type="entry name" value="Fibrinogen C-terminal domain-like"/>
    <property type="match status" value="1"/>
</dbReference>
<organism evidence="4 5">
    <name type="scientific">Geodia barretti</name>
    <name type="common">Barrett's horny sponge</name>
    <dbReference type="NCBI Taxonomy" id="519541"/>
    <lineage>
        <taxon>Eukaryota</taxon>
        <taxon>Metazoa</taxon>
        <taxon>Porifera</taxon>
        <taxon>Demospongiae</taxon>
        <taxon>Heteroscleromorpha</taxon>
        <taxon>Tetractinellida</taxon>
        <taxon>Astrophorina</taxon>
        <taxon>Geodiidae</taxon>
        <taxon>Geodia</taxon>
    </lineage>
</organism>
<dbReference type="PANTHER" id="PTHR19143:SF444">
    <property type="entry name" value="PROTEIN SCABROUS"/>
    <property type="match status" value="1"/>
</dbReference>
<keyword evidence="5" id="KW-1185">Reference proteome</keyword>
<feature type="chain" id="PRO_5041359416" evidence="2">
    <location>
        <begin position="22"/>
        <end position="287"/>
    </location>
</feature>
<dbReference type="PANTHER" id="PTHR19143">
    <property type="entry name" value="FIBRINOGEN/TENASCIN/ANGIOPOEITIN"/>
    <property type="match status" value="1"/>
</dbReference>
<dbReference type="Proteomes" id="UP001174909">
    <property type="component" value="Unassembled WGS sequence"/>
</dbReference>
<dbReference type="GO" id="GO:0005615">
    <property type="term" value="C:extracellular space"/>
    <property type="evidence" value="ECO:0007669"/>
    <property type="project" value="TreeGrafter"/>
</dbReference>